<protein>
    <recommendedName>
        <fullName evidence="4">NPH3 domain-containing protein</fullName>
    </recommendedName>
</protein>
<dbReference type="InterPro" id="IPR011333">
    <property type="entry name" value="SKP1/BTB/POZ_sf"/>
</dbReference>
<organism evidence="5 6">
    <name type="scientific">Lithospermum erythrorhizon</name>
    <name type="common">Purple gromwell</name>
    <name type="synonym">Lithospermum officinale var. erythrorhizon</name>
    <dbReference type="NCBI Taxonomy" id="34254"/>
    <lineage>
        <taxon>Eukaryota</taxon>
        <taxon>Viridiplantae</taxon>
        <taxon>Streptophyta</taxon>
        <taxon>Embryophyta</taxon>
        <taxon>Tracheophyta</taxon>
        <taxon>Spermatophyta</taxon>
        <taxon>Magnoliopsida</taxon>
        <taxon>eudicotyledons</taxon>
        <taxon>Gunneridae</taxon>
        <taxon>Pentapetalae</taxon>
        <taxon>asterids</taxon>
        <taxon>lamiids</taxon>
        <taxon>Boraginales</taxon>
        <taxon>Boraginaceae</taxon>
        <taxon>Boraginoideae</taxon>
        <taxon>Lithospermeae</taxon>
        <taxon>Lithospermum</taxon>
    </lineage>
</organism>
<sequence length="570" mass="65136">MSRREFDKMSSRRLRPKSSTFFQLHVCGVPFTLNRELLSTKSAKLCRLLKENPQDDLTHLMKDIPTDPETFELVGRFCHGYEIDLSIENVIRVSCLAHYLEMTEKHCPDNLLRKSLTFIEQNIIPSWSKCINALKSMENTLHQSSSMGLVSACVGSLIEKALDEPRLLGEPIITSANDDDDSDNDVTIYRANVRRKLFASNYEYEDLTTLSLKLYEPIIRAMVQQKVPLHHITASICQYAKKWVFSNITESDDMSVYRRNSQREVIEAVARLLPHETGLLPCTLLCELLHTAVSLDASPECTNGLELRIGKQLDEATVKDLLIPTQGYAKDEKYDTECVKRILKNFYCNYNENDISGLIAVAKLIDDYLVEVASDIDLKLTSFISLTEMSVAISTGTPRTSDGLYKAIDIYLEKHRYLKESEREEACKALDCNKMSPDACQHAALNDRLPLRLVVQVLLVAQLQLRDTIVKEAHCPDNRLMRLEGDDDTERLINGIEEEAKTEIEKMGSKVLELERECCVIRREIRRGCCSNNKEKAGMWTELKRKFGCSTRNQDCNCHLKRKKVHPRFV</sequence>
<accession>A0AAV3NM86</accession>
<comment type="pathway">
    <text evidence="1">Protein modification; protein ubiquitination.</text>
</comment>
<dbReference type="InterPro" id="IPR027356">
    <property type="entry name" value="NPH3_dom"/>
</dbReference>
<dbReference type="Proteomes" id="UP001454036">
    <property type="component" value="Unassembled WGS sequence"/>
</dbReference>
<dbReference type="PANTHER" id="PTHR32370">
    <property type="entry name" value="OS12G0117600 PROTEIN"/>
    <property type="match status" value="1"/>
</dbReference>
<dbReference type="Pfam" id="PF03000">
    <property type="entry name" value="NPH3"/>
    <property type="match status" value="1"/>
</dbReference>
<evidence type="ECO:0000259" key="4">
    <source>
        <dbReference type="PROSITE" id="PS51649"/>
    </source>
</evidence>
<dbReference type="InterPro" id="IPR043454">
    <property type="entry name" value="NPH3/RPT2-like"/>
</dbReference>
<proteinExistence type="inferred from homology"/>
<evidence type="ECO:0000313" key="5">
    <source>
        <dbReference type="EMBL" id="GAA0140053.1"/>
    </source>
</evidence>
<feature type="domain" description="NPH3" evidence="4">
    <location>
        <begin position="201"/>
        <end position="464"/>
    </location>
</feature>
<keyword evidence="6" id="KW-1185">Reference proteome</keyword>
<evidence type="ECO:0000256" key="1">
    <source>
        <dbReference type="ARBA" id="ARBA00004906"/>
    </source>
</evidence>
<keyword evidence="2" id="KW-0833">Ubl conjugation pathway</keyword>
<comment type="caution">
    <text evidence="5">The sequence shown here is derived from an EMBL/GenBank/DDBJ whole genome shotgun (WGS) entry which is preliminary data.</text>
</comment>
<reference evidence="5 6" key="1">
    <citation type="submission" date="2024-01" db="EMBL/GenBank/DDBJ databases">
        <title>The complete chloroplast genome sequence of Lithospermum erythrorhizon: insights into the phylogenetic relationship among Boraginaceae species and the maternal lineages of purple gromwells.</title>
        <authorList>
            <person name="Okada T."/>
            <person name="Watanabe K."/>
        </authorList>
    </citation>
    <scope>NUCLEOTIDE SEQUENCE [LARGE SCALE GENOMIC DNA]</scope>
</reference>
<name>A0AAV3NM86_LITER</name>
<dbReference type="PROSITE" id="PS51649">
    <property type="entry name" value="NPH3"/>
    <property type="match status" value="1"/>
</dbReference>
<dbReference type="AlphaFoldDB" id="A0AAV3NM86"/>
<dbReference type="SUPFAM" id="SSF54695">
    <property type="entry name" value="POZ domain"/>
    <property type="match status" value="1"/>
</dbReference>
<dbReference type="Gene3D" id="3.30.710.10">
    <property type="entry name" value="Potassium Channel Kv1.1, Chain A"/>
    <property type="match status" value="1"/>
</dbReference>
<evidence type="ECO:0000313" key="6">
    <source>
        <dbReference type="Proteomes" id="UP001454036"/>
    </source>
</evidence>
<gene>
    <name evidence="5" type="ORF">LIER_01478</name>
</gene>
<comment type="similarity">
    <text evidence="3">Belongs to the NPH3 family.</text>
</comment>
<dbReference type="EMBL" id="BAABME010000143">
    <property type="protein sequence ID" value="GAA0140053.1"/>
    <property type="molecule type" value="Genomic_DNA"/>
</dbReference>
<evidence type="ECO:0000256" key="3">
    <source>
        <dbReference type="PROSITE-ProRule" id="PRU00982"/>
    </source>
</evidence>
<evidence type="ECO:0000256" key="2">
    <source>
        <dbReference type="ARBA" id="ARBA00022786"/>
    </source>
</evidence>